<protein>
    <submittedName>
        <fullName evidence="1">Uncharacterized protein</fullName>
    </submittedName>
</protein>
<accession>A0ABZ3H5T0</accession>
<dbReference type="RefSeq" id="WP_193807948.1">
    <property type="nucleotide sequence ID" value="NZ_CP087714.1"/>
</dbReference>
<name>A0ABZ3H5T0_GEOAI</name>
<gene>
    <name evidence="1" type="ORF">LPQ35_04575</name>
</gene>
<proteinExistence type="predicted"/>
<keyword evidence="2" id="KW-1185">Reference proteome</keyword>
<dbReference type="GeneID" id="90448934"/>
<sequence length="63" mass="7716">MVRDMCYQKIEEILIELGLTPEKELIEEISSFLKFTHVPKDKIKYAVNEYIKWRTEMQVKWRP</sequence>
<organism evidence="1 2">
    <name type="scientific">Geoglobus acetivorans</name>
    <dbReference type="NCBI Taxonomy" id="565033"/>
    <lineage>
        <taxon>Archaea</taxon>
        <taxon>Methanobacteriati</taxon>
        <taxon>Methanobacteriota</taxon>
        <taxon>Archaeoglobi</taxon>
        <taxon>Archaeoglobales</taxon>
        <taxon>Archaeoglobaceae</taxon>
        <taxon>Geoglobus</taxon>
    </lineage>
</organism>
<dbReference type="Proteomes" id="UP001492541">
    <property type="component" value="Chromosome"/>
</dbReference>
<evidence type="ECO:0000313" key="2">
    <source>
        <dbReference type="Proteomes" id="UP001492541"/>
    </source>
</evidence>
<evidence type="ECO:0000313" key="1">
    <source>
        <dbReference type="EMBL" id="XAT64644.1"/>
    </source>
</evidence>
<reference evidence="1 2" key="1">
    <citation type="submission" date="2021-11" db="EMBL/GenBank/DDBJ databases">
        <title>Whole genome of Geoglobus acetivorans.</title>
        <authorList>
            <person name="Liu D."/>
        </authorList>
    </citation>
    <scope>NUCLEOTIDE SEQUENCE [LARGE SCALE GENOMIC DNA]</scope>
    <source>
        <strain evidence="1 2">SBH6</strain>
    </source>
</reference>
<dbReference type="EMBL" id="CP087714">
    <property type="protein sequence ID" value="XAT64644.1"/>
    <property type="molecule type" value="Genomic_DNA"/>
</dbReference>